<evidence type="ECO:0000256" key="2">
    <source>
        <dbReference type="ARBA" id="ARBA00023284"/>
    </source>
</evidence>
<dbReference type="PANTHER" id="PTHR30041">
    <property type="entry name" value="ARSENATE REDUCTASE"/>
    <property type="match status" value="1"/>
</dbReference>
<sequence>MLSLLITPSSTSSRKARKWLVDHDIPFNERNMARHPLNGDEIKELLSLTENGCWDLVSRQSETFKRLNVGIEKLHLSQFIELLVAHPQILKRPILVDHEKLQIGFNEDEIRSFLPRELRKDEFKTLLAKTC</sequence>
<evidence type="ECO:0000313" key="5">
    <source>
        <dbReference type="Proteomes" id="UP000321409"/>
    </source>
</evidence>
<name>A0ABQ0XFN4_9LACO</name>
<comment type="caution">
    <text evidence="4">The sequence shown here is derived from an EMBL/GenBank/DDBJ whole genome shotgun (WGS) entry which is preliminary data.</text>
</comment>
<proteinExistence type="inferred from homology"/>
<dbReference type="InterPro" id="IPR006660">
    <property type="entry name" value="Arsenate_reductase-like"/>
</dbReference>
<dbReference type="PROSITE" id="PS51353">
    <property type="entry name" value="ARSC"/>
    <property type="match status" value="1"/>
</dbReference>
<dbReference type="InterPro" id="IPR036249">
    <property type="entry name" value="Thioredoxin-like_sf"/>
</dbReference>
<evidence type="ECO:0000313" key="4">
    <source>
        <dbReference type="EMBL" id="GEP24886.1"/>
    </source>
</evidence>
<keyword evidence="2" id="KW-0676">Redox-active center</keyword>
<keyword evidence="1" id="KW-1015">Disulfide bond</keyword>
<evidence type="ECO:0000256" key="1">
    <source>
        <dbReference type="ARBA" id="ARBA00023157"/>
    </source>
</evidence>
<dbReference type="EMBL" id="BKAB01000055">
    <property type="protein sequence ID" value="GEP24886.1"/>
    <property type="molecule type" value="Genomic_DNA"/>
</dbReference>
<protein>
    <submittedName>
        <fullName evidence="4">Regulatory protein Spx</fullName>
    </submittedName>
</protein>
<reference evidence="4 5" key="1">
    <citation type="submission" date="2019-07" db="EMBL/GenBank/DDBJ databases">
        <title>Whole genome shotgun sequence of Lactobacillus diolivorans NBRC 107869.</title>
        <authorList>
            <person name="Hosoyama A."/>
            <person name="Uohara A."/>
            <person name="Ohji S."/>
            <person name="Ichikawa N."/>
        </authorList>
    </citation>
    <scope>NUCLEOTIDE SEQUENCE [LARGE SCALE GENOMIC DNA]</scope>
    <source>
        <strain evidence="4 5">NBRC 107869</strain>
    </source>
</reference>
<dbReference type="Pfam" id="PF03960">
    <property type="entry name" value="ArsC"/>
    <property type="match status" value="1"/>
</dbReference>
<dbReference type="CDD" id="cd03032">
    <property type="entry name" value="ArsC_Spx"/>
    <property type="match status" value="1"/>
</dbReference>
<gene>
    <name evidence="4" type="primary">spxA_2</name>
    <name evidence="4" type="ORF">LDI01_24790</name>
</gene>
<dbReference type="Gene3D" id="3.40.30.10">
    <property type="entry name" value="Glutaredoxin"/>
    <property type="match status" value="1"/>
</dbReference>
<accession>A0ABQ0XFN4</accession>
<dbReference type="InterPro" id="IPR006504">
    <property type="entry name" value="Tscrpt_reg_Spx/MgsR"/>
</dbReference>
<dbReference type="PANTHER" id="PTHR30041:SF7">
    <property type="entry name" value="GLOBAL TRANSCRIPTIONAL REGULATOR SPX"/>
    <property type="match status" value="1"/>
</dbReference>
<keyword evidence="5" id="KW-1185">Reference proteome</keyword>
<dbReference type="NCBIfam" id="TIGR01617">
    <property type="entry name" value="arsC_related"/>
    <property type="match status" value="1"/>
</dbReference>
<dbReference type="Proteomes" id="UP000321409">
    <property type="component" value="Unassembled WGS sequence"/>
</dbReference>
<organism evidence="4 5">
    <name type="scientific">Lentilactobacillus diolivorans</name>
    <dbReference type="NCBI Taxonomy" id="179838"/>
    <lineage>
        <taxon>Bacteria</taxon>
        <taxon>Bacillati</taxon>
        <taxon>Bacillota</taxon>
        <taxon>Bacilli</taxon>
        <taxon>Lactobacillales</taxon>
        <taxon>Lactobacillaceae</taxon>
        <taxon>Lentilactobacillus</taxon>
    </lineage>
</organism>
<dbReference type="SUPFAM" id="SSF52833">
    <property type="entry name" value="Thioredoxin-like"/>
    <property type="match status" value="1"/>
</dbReference>
<dbReference type="RefSeq" id="WP_057864063.1">
    <property type="nucleotide sequence ID" value="NZ_BKAB01000055.1"/>
</dbReference>
<comment type="similarity">
    <text evidence="3">Belongs to the ArsC family.</text>
</comment>
<dbReference type="NCBIfam" id="NF002459">
    <property type="entry name" value="PRK01655.1"/>
    <property type="match status" value="1"/>
</dbReference>
<evidence type="ECO:0000256" key="3">
    <source>
        <dbReference type="PROSITE-ProRule" id="PRU01282"/>
    </source>
</evidence>